<dbReference type="KEGG" id="lch:Lcho_0781"/>
<dbReference type="Proteomes" id="UP000001693">
    <property type="component" value="Chromosome"/>
</dbReference>
<proteinExistence type="predicted"/>
<dbReference type="Pfam" id="PF06067">
    <property type="entry name" value="DUF932"/>
    <property type="match status" value="1"/>
</dbReference>
<evidence type="ECO:0008006" key="3">
    <source>
        <dbReference type="Google" id="ProtNLM"/>
    </source>
</evidence>
<dbReference type="eggNOG" id="COG1961">
    <property type="taxonomic scope" value="Bacteria"/>
</dbReference>
<dbReference type="HOGENOM" id="CLU_059317_0_0_4"/>
<evidence type="ECO:0000313" key="1">
    <source>
        <dbReference type="EMBL" id="ACB33054.1"/>
    </source>
</evidence>
<reference evidence="1 2" key="1">
    <citation type="submission" date="2008-03" db="EMBL/GenBank/DDBJ databases">
        <title>Complete sequence of Leptothrix cholodnii SP-6.</title>
        <authorList>
            <consortium name="US DOE Joint Genome Institute"/>
            <person name="Copeland A."/>
            <person name="Lucas S."/>
            <person name="Lapidus A."/>
            <person name="Glavina del Rio T."/>
            <person name="Dalin E."/>
            <person name="Tice H."/>
            <person name="Bruce D."/>
            <person name="Goodwin L."/>
            <person name="Pitluck S."/>
            <person name="Chertkov O."/>
            <person name="Brettin T."/>
            <person name="Detter J.C."/>
            <person name="Han C."/>
            <person name="Kuske C.R."/>
            <person name="Schmutz J."/>
            <person name="Larimer F."/>
            <person name="Land M."/>
            <person name="Hauser L."/>
            <person name="Kyrpides N."/>
            <person name="Lykidis A."/>
            <person name="Emerson D."/>
            <person name="Richardson P."/>
        </authorList>
    </citation>
    <scope>NUCLEOTIDE SEQUENCE [LARGE SCALE GENOMIC DNA]</scope>
    <source>
        <strain evidence="2">ATCC 51168 / LMG 8142 / SP-6</strain>
    </source>
</reference>
<sequence length="295" mass="32860">MFTTTAVHTHAHTPQLATRFARNTRVHRSDTPLDDEQMRHAAPSIFAEGKHASRSERYTYIPTIDVLRGLRREGFEPFMVAQSQSRIEGKTAYTKHLIRMRHAGQVQARGRDTEAHEIILINSHDGASAYQMLAGVFRFVCCNGLVVGQTAHDIRIPHKGNVQHDVIEGAYRVLDEFGAVSESTTAMKALTLDGDEEQAFATAALALRFGERVDGQSPAPVTAEQLTRPRRIEDIGSSLWSTFQRVQENALRGGLPGRSAQGRRIETRPVGSIDRSVSINRALWILAEEMRKLKA</sequence>
<gene>
    <name evidence="1" type="ordered locus">Lcho_0781</name>
</gene>
<organism evidence="1 2">
    <name type="scientific">Leptothrix cholodnii (strain ATCC 51168 / LMG 8142 / SP-6)</name>
    <name type="common">Leptothrix discophora (strain SP-6)</name>
    <dbReference type="NCBI Taxonomy" id="395495"/>
    <lineage>
        <taxon>Bacteria</taxon>
        <taxon>Pseudomonadati</taxon>
        <taxon>Pseudomonadota</taxon>
        <taxon>Betaproteobacteria</taxon>
        <taxon>Burkholderiales</taxon>
        <taxon>Sphaerotilaceae</taxon>
        <taxon>Leptothrix</taxon>
    </lineage>
</organism>
<dbReference type="InterPro" id="IPR026325">
    <property type="entry name" value="DUF932"/>
</dbReference>
<dbReference type="AlphaFoldDB" id="B1Y177"/>
<dbReference type="STRING" id="395495.Lcho_0781"/>
<dbReference type="OrthoDB" id="4554729at2"/>
<accession>B1Y177</accession>
<dbReference type="EMBL" id="CP001013">
    <property type="protein sequence ID" value="ACB33054.1"/>
    <property type="molecule type" value="Genomic_DNA"/>
</dbReference>
<protein>
    <recommendedName>
        <fullName evidence="3">DUF945 domain-containing protein</fullName>
    </recommendedName>
</protein>
<evidence type="ECO:0000313" key="2">
    <source>
        <dbReference type="Proteomes" id="UP000001693"/>
    </source>
</evidence>
<name>B1Y177_LEPCP</name>
<keyword evidence="2" id="KW-1185">Reference proteome</keyword>
<dbReference type="RefSeq" id="WP_012345816.1">
    <property type="nucleotide sequence ID" value="NC_010524.1"/>
</dbReference>